<sequence length="116" mass="12473">MVSMILWIVGATAVAAGVLVPVILGASRHREVRSAKSAARSAYRRLGFHVETLGVGDDVVARRAWEDASERWRATGELLARATTAEECAAARATAMEGLKRIDDARRRLGLEAEGS</sequence>
<evidence type="ECO:0000313" key="2">
    <source>
        <dbReference type="EMBL" id="MCP2330416.1"/>
    </source>
</evidence>
<name>A0ABT1JF62_ACTCY</name>
<keyword evidence="1" id="KW-1133">Transmembrane helix</keyword>
<feature type="transmembrane region" description="Helical" evidence="1">
    <location>
        <begin position="6"/>
        <end position="26"/>
    </location>
</feature>
<accession>A0ABT1JF62</accession>
<proteinExistence type="predicted"/>
<keyword evidence="1" id="KW-0812">Transmembrane</keyword>
<evidence type="ECO:0008006" key="4">
    <source>
        <dbReference type="Google" id="ProtNLM"/>
    </source>
</evidence>
<organism evidence="2 3">
    <name type="scientific">Actinoalloteichus caeruleus DSM 43889</name>
    <dbReference type="NCBI Taxonomy" id="1120930"/>
    <lineage>
        <taxon>Bacteria</taxon>
        <taxon>Bacillati</taxon>
        <taxon>Actinomycetota</taxon>
        <taxon>Actinomycetes</taxon>
        <taxon>Pseudonocardiales</taxon>
        <taxon>Pseudonocardiaceae</taxon>
        <taxon>Actinoalloteichus</taxon>
        <taxon>Actinoalloteichus cyanogriseus</taxon>
    </lineage>
</organism>
<reference evidence="2 3" key="1">
    <citation type="submission" date="2022-06" db="EMBL/GenBank/DDBJ databases">
        <title>Genomic Encyclopedia of Type Strains, Phase I: the one thousand microbial genomes (KMG-I) project.</title>
        <authorList>
            <person name="Kyrpides N."/>
        </authorList>
    </citation>
    <scope>NUCLEOTIDE SEQUENCE [LARGE SCALE GENOMIC DNA]</scope>
    <source>
        <strain evidence="2 3">DSM 43889</strain>
    </source>
</reference>
<dbReference type="EMBL" id="AUBJ02000001">
    <property type="protein sequence ID" value="MCP2330416.1"/>
    <property type="molecule type" value="Genomic_DNA"/>
</dbReference>
<evidence type="ECO:0000313" key="3">
    <source>
        <dbReference type="Proteomes" id="UP000791080"/>
    </source>
</evidence>
<evidence type="ECO:0000256" key="1">
    <source>
        <dbReference type="SAM" id="Phobius"/>
    </source>
</evidence>
<gene>
    <name evidence="2" type="ORF">G443_000686</name>
</gene>
<keyword evidence="3" id="KW-1185">Reference proteome</keyword>
<keyword evidence="1" id="KW-0472">Membrane</keyword>
<protein>
    <recommendedName>
        <fullName evidence="4">Secreted protein</fullName>
    </recommendedName>
</protein>
<dbReference type="Proteomes" id="UP000791080">
    <property type="component" value="Unassembled WGS sequence"/>
</dbReference>
<comment type="caution">
    <text evidence="2">The sequence shown here is derived from an EMBL/GenBank/DDBJ whole genome shotgun (WGS) entry which is preliminary data.</text>
</comment>